<dbReference type="InterPro" id="IPR000070">
    <property type="entry name" value="Pectinesterase_cat"/>
</dbReference>
<dbReference type="InterPro" id="IPR011050">
    <property type="entry name" value="Pectin_lyase_fold/virulence"/>
</dbReference>
<dbReference type="PANTHER" id="PTHR31321:SF57">
    <property type="entry name" value="PECTINESTERASE 53-RELATED"/>
    <property type="match status" value="1"/>
</dbReference>
<dbReference type="InterPro" id="IPR033131">
    <property type="entry name" value="Pectinesterase_Asp_AS"/>
</dbReference>
<comment type="pathway">
    <text evidence="5">Glycan metabolism; pectin degradation; 2-dehydro-3-deoxy-D-gluconate from pectin: step 1/5.</text>
</comment>
<evidence type="ECO:0000256" key="5">
    <source>
        <dbReference type="RuleBase" id="RU000589"/>
    </source>
</evidence>
<dbReference type="PROSITE" id="PS00503">
    <property type="entry name" value="PECTINESTERASE_2"/>
    <property type="match status" value="1"/>
</dbReference>
<evidence type="ECO:0000256" key="4">
    <source>
        <dbReference type="PROSITE-ProRule" id="PRU10040"/>
    </source>
</evidence>
<keyword evidence="5" id="KW-0732">Signal</keyword>
<dbReference type="PROSITE" id="PS51318">
    <property type="entry name" value="TAT"/>
    <property type="match status" value="1"/>
</dbReference>
<dbReference type="UniPathway" id="UPA00545">
    <property type="reaction ID" value="UER00823"/>
</dbReference>
<evidence type="ECO:0000256" key="2">
    <source>
        <dbReference type="ARBA" id="ARBA00022801"/>
    </source>
</evidence>
<comment type="catalytic activity">
    <reaction evidence="5">
        <text>[(1-&gt;4)-alpha-D-galacturonosyl methyl ester](n) + n H2O = [(1-&gt;4)-alpha-D-galacturonosyl](n) + n methanol + n H(+)</text>
        <dbReference type="Rhea" id="RHEA:22380"/>
        <dbReference type="Rhea" id="RHEA-COMP:14570"/>
        <dbReference type="Rhea" id="RHEA-COMP:14573"/>
        <dbReference type="ChEBI" id="CHEBI:15377"/>
        <dbReference type="ChEBI" id="CHEBI:15378"/>
        <dbReference type="ChEBI" id="CHEBI:17790"/>
        <dbReference type="ChEBI" id="CHEBI:140522"/>
        <dbReference type="ChEBI" id="CHEBI:140523"/>
        <dbReference type="EC" id="3.1.1.11"/>
    </reaction>
</comment>
<accession>A0A371JWM3</accession>
<dbReference type="InterPro" id="IPR006311">
    <property type="entry name" value="TAT_signal"/>
</dbReference>
<keyword evidence="8" id="KW-1185">Reference proteome</keyword>
<reference evidence="7 8" key="1">
    <citation type="submission" date="2018-08" db="EMBL/GenBank/DDBJ databases">
        <title>Lysobacter sp. zong2l5, whole genome shotgun sequence.</title>
        <authorList>
            <person name="Zhang X."/>
            <person name="Feng G."/>
            <person name="Zhu H."/>
        </authorList>
    </citation>
    <scope>NUCLEOTIDE SEQUENCE [LARGE SCALE GENOMIC DNA]</scope>
    <source>
        <strain evidence="8">zong2l5</strain>
    </source>
</reference>
<sequence length="378" mass="40989">MIVDAAGRRRFLQAACATGAAAMTARAGAVFAGANEAAFDAWVTRDARATSSAPVFASVQAALDAAPADGRRPYRIRIGRGRWREKLVIDKPNIQLIGEDRSGSVLSYDAAAGQLRPDGEPWGTWGCASLIVRAADFRAERLTIENAFDYLGHLASPKLETTGPNGAQAVALMLDAGAERSLLQQVDLLGHQDTLFADAGRSLFRRCRIAGSVDFVFGGGNAWFEECELHSRYRPGKPRQGYVAVPCTPSAQAYGLSFLRCRLTRDAQVADGSVALGRAWRPGRRFADGQYGDPDALGVAVFLSCWMDAHIDRNGWDAMGYTARDGSRRQLQPDAARLYEHDSRGPGAARTPQRRQLDRAAAARHRRDLALAGWDPMS</sequence>
<dbReference type="InterPro" id="IPR012334">
    <property type="entry name" value="Pectin_lyas_fold"/>
</dbReference>
<dbReference type="Pfam" id="PF01095">
    <property type="entry name" value="Pectinesterase"/>
    <property type="match status" value="1"/>
</dbReference>
<gene>
    <name evidence="7" type="ORF">DX914_19520</name>
</gene>
<dbReference type="Gene3D" id="2.160.20.10">
    <property type="entry name" value="Single-stranded right-handed beta-helix, Pectin lyase-like"/>
    <property type="match status" value="1"/>
</dbReference>
<evidence type="ECO:0000259" key="6">
    <source>
        <dbReference type="Pfam" id="PF01095"/>
    </source>
</evidence>
<evidence type="ECO:0000313" key="7">
    <source>
        <dbReference type="EMBL" id="RDZ26048.1"/>
    </source>
</evidence>
<comment type="similarity">
    <text evidence="1">Belongs to the pectinesterase family.</text>
</comment>
<proteinExistence type="inferred from homology"/>
<dbReference type="EC" id="3.1.1.11" evidence="5"/>
<feature type="active site" evidence="4">
    <location>
        <position position="214"/>
    </location>
</feature>
<feature type="signal peptide" evidence="5">
    <location>
        <begin position="1"/>
        <end position="27"/>
    </location>
</feature>
<organism evidence="7 8">
    <name type="scientific">Lysobacter silvisoli</name>
    <dbReference type="NCBI Taxonomy" id="2293254"/>
    <lineage>
        <taxon>Bacteria</taxon>
        <taxon>Pseudomonadati</taxon>
        <taxon>Pseudomonadota</taxon>
        <taxon>Gammaproteobacteria</taxon>
        <taxon>Lysobacterales</taxon>
        <taxon>Lysobacteraceae</taxon>
        <taxon>Lysobacter</taxon>
    </lineage>
</organism>
<feature type="chain" id="PRO_5016477400" description="Pectinesterase" evidence="5">
    <location>
        <begin position="28"/>
        <end position="378"/>
    </location>
</feature>
<dbReference type="GO" id="GO:0045490">
    <property type="term" value="P:pectin catabolic process"/>
    <property type="evidence" value="ECO:0007669"/>
    <property type="project" value="UniProtKB-UniRule"/>
</dbReference>
<keyword evidence="2 5" id="KW-0378">Hydrolase</keyword>
<keyword evidence="3 5" id="KW-0063">Aspartyl esterase</keyword>
<comment type="caution">
    <text evidence="7">The sequence shown here is derived from an EMBL/GenBank/DDBJ whole genome shotgun (WGS) entry which is preliminary data.</text>
</comment>
<dbReference type="GO" id="GO:0030599">
    <property type="term" value="F:pectinesterase activity"/>
    <property type="evidence" value="ECO:0007669"/>
    <property type="project" value="UniProtKB-UniRule"/>
</dbReference>
<protein>
    <recommendedName>
        <fullName evidence="5">Pectinesterase</fullName>
        <ecNumber evidence="5">3.1.1.11</ecNumber>
    </recommendedName>
</protein>
<dbReference type="OrthoDB" id="191551at2"/>
<dbReference type="Proteomes" id="UP000264492">
    <property type="component" value="Unassembled WGS sequence"/>
</dbReference>
<dbReference type="RefSeq" id="WP_115861969.1">
    <property type="nucleotide sequence ID" value="NZ_QTSU01000005.1"/>
</dbReference>
<feature type="domain" description="Pectinesterase catalytic" evidence="6">
    <location>
        <begin position="55"/>
        <end position="282"/>
    </location>
</feature>
<evidence type="ECO:0000256" key="3">
    <source>
        <dbReference type="ARBA" id="ARBA00023085"/>
    </source>
</evidence>
<dbReference type="GO" id="GO:0009279">
    <property type="term" value="C:cell outer membrane"/>
    <property type="evidence" value="ECO:0007669"/>
    <property type="project" value="TreeGrafter"/>
</dbReference>
<dbReference type="GO" id="GO:0042545">
    <property type="term" value="P:cell wall modification"/>
    <property type="evidence" value="ECO:0007669"/>
    <property type="project" value="UniProtKB-UniRule"/>
</dbReference>
<dbReference type="SUPFAM" id="SSF51126">
    <property type="entry name" value="Pectin lyase-like"/>
    <property type="match status" value="1"/>
</dbReference>
<dbReference type="PANTHER" id="PTHR31321">
    <property type="entry name" value="ACYL-COA THIOESTER HYDROLASE YBHC-RELATED"/>
    <property type="match status" value="1"/>
</dbReference>
<evidence type="ECO:0000256" key="1">
    <source>
        <dbReference type="ARBA" id="ARBA00008891"/>
    </source>
</evidence>
<name>A0A371JWM3_9GAMM</name>
<dbReference type="AlphaFoldDB" id="A0A371JWM3"/>
<evidence type="ECO:0000313" key="8">
    <source>
        <dbReference type="Proteomes" id="UP000264492"/>
    </source>
</evidence>
<dbReference type="EMBL" id="QTSU01000005">
    <property type="protein sequence ID" value="RDZ26048.1"/>
    <property type="molecule type" value="Genomic_DNA"/>
</dbReference>